<dbReference type="Gene3D" id="3.30.710.10">
    <property type="entry name" value="Potassium Channel Kv1.1, Chain A"/>
    <property type="match status" value="1"/>
</dbReference>
<feature type="compositionally biased region" description="Basic and acidic residues" evidence="5">
    <location>
        <begin position="20"/>
        <end position="33"/>
    </location>
</feature>
<dbReference type="FunFam" id="3.30.710.10:FF:000035">
    <property type="entry name" value="Elongin C transcription elongation factor"/>
    <property type="match status" value="1"/>
</dbReference>
<sequence length="150" mass="17059">MSAGSSSGEGTTTDQFTKLKLIEEEKEGEKKEEQEDSQEGSSSTEPVKYPGVTGENSVYVKLVSSDDHEYYIRRELAEKSSVIRDMLRTPSGNEENTVHLHMVDSRILRTMCRYLTYQKDYIKKQGEIEQFKIPSDDAYELLLVAGFFGI</sequence>
<dbReference type="Pfam" id="PF03931">
    <property type="entry name" value="Skp1_POZ"/>
    <property type="match status" value="1"/>
</dbReference>
<dbReference type="AlphaFoldDB" id="A0A1I7URK5"/>
<dbReference type="InterPro" id="IPR039948">
    <property type="entry name" value="ELC1"/>
</dbReference>
<evidence type="ECO:0000313" key="8">
    <source>
        <dbReference type="WBParaSite" id="Csp11.Scaffold630.g18643.t1"/>
    </source>
</evidence>
<evidence type="ECO:0000256" key="4">
    <source>
        <dbReference type="ARBA" id="ARBA00023242"/>
    </source>
</evidence>
<dbReference type="Proteomes" id="UP000095282">
    <property type="component" value="Unplaced"/>
</dbReference>
<dbReference type="GO" id="GO:0006511">
    <property type="term" value="P:ubiquitin-dependent protein catabolic process"/>
    <property type="evidence" value="ECO:0007669"/>
    <property type="project" value="InterPro"/>
</dbReference>
<organism evidence="7 8">
    <name type="scientific">Caenorhabditis tropicalis</name>
    <dbReference type="NCBI Taxonomy" id="1561998"/>
    <lineage>
        <taxon>Eukaryota</taxon>
        <taxon>Metazoa</taxon>
        <taxon>Ecdysozoa</taxon>
        <taxon>Nematoda</taxon>
        <taxon>Chromadorea</taxon>
        <taxon>Rhabditida</taxon>
        <taxon>Rhabditina</taxon>
        <taxon>Rhabditomorpha</taxon>
        <taxon>Rhabditoidea</taxon>
        <taxon>Rhabditidae</taxon>
        <taxon>Peloderinae</taxon>
        <taxon>Caenorhabditis</taxon>
    </lineage>
</organism>
<protein>
    <recommendedName>
        <fullName evidence="3">Elongin-C</fullName>
    </recommendedName>
</protein>
<proteinExistence type="inferred from homology"/>
<dbReference type="SMART" id="SM00512">
    <property type="entry name" value="Skp1"/>
    <property type="match status" value="1"/>
</dbReference>
<dbReference type="InterPro" id="IPR001232">
    <property type="entry name" value="SKP1-like"/>
</dbReference>
<evidence type="ECO:0000256" key="2">
    <source>
        <dbReference type="ARBA" id="ARBA00009993"/>
    </source>
</evidence>
<reference evidence="8" key="1">
    <citation type="submission" date="2016-11" db="UniProtKB">
        <authorList>
            <consortium name="WormBaseParasite"/>
        </authorList>
    </citation>
    <scope>IDENTIFICATION</scope>
</reference>
<accession>A0A1I7URK5</accession>
<evidence type="ECO:0000256" key="3">
    <source>
        <dbReference type="ARBA" id="ARBA00021347"/>
    </source>
</evidence>
<dbReference type="SUPFAM" id="SSF54695">
    <property type="entry name" value="POZ domain"/>
    <property type="match status" value="1"/>
</dbReference>
<dbReference type="WBParaSite" id="Csp11.Scaffold630.g18643.t1">
    <property type="protein sequence ID" value="Csp11.Scaffold630.g18643.t1"/>
    <property type="gene ID" value="Csp11.Scaffold630.g18643"/>
</dbReference>
<feature type="domain" description="SKP1 component POZ" evidence="6">
    <location>
        <begin position="60"/>
        <end position="119"/>
    </location>
</feature>
<dbReference type="GO" id="GO:0005634">
    <property type="term" value="C:nucleus"/>
    <property type="evidence" value="ECO:0007669"/>
    <property type="project" value="UniProtKB-SubCell"/>
</dbReference>
<dbReference type="PANTHER" id="PTHR20648">
    <property type="entry name" value="ELONGIN-C"/>
    <property type="match status" value="1"/>
</dbReference>
<keyword evidence="7" id="KW-1185">Reference proteome</keyword>
<evidence type="ECO:0000259" key="6">
    <source>
        <dbReference type="Pfam" id="PF03931"/>
    </source>
</evidence>
<comment type="similarity">
    <text evidence="2">Belongs to the SKP1 family.</text>
</comment>
<evidence type="ECO:0000313" key="7">
    <source>
        <dbReference type="Proteomes" id="UP000095282"/>
    </source>
</evidence>
<dbReference type="STRING" id="1561998.A0A1I7URK5"/>
<dbReference type="InterPro" id="IPR016073">
    <property type="entry name" value="Skp1_comp_POZ"/>
</dbReference>
<keyword evidence="4" id="KW-0539">Nucleus</keyword>
<comment type="subcellular location">
    <subcellularLocation>
        <location evidence="1">Nucleus</location>
    </subcellularLocation>
</comment>
<dbReference type="InterPro" id="IPR011333">
    <property type="entry name" value="SKP1/BTB/POZ_sf"/>
</dbReference>
<feature type="compositionally biased region" description="Low complexity" evidence="5">
    <location>
        <begin position="1"/>
        <end position="13"/>
    </location>
</feature>
<dbReference type="eggNOG" id="KOG3473">
    <property type="taxonomic scope" value="Eukaryota"/>
</dbReference>
<evidence type="ECO:0000256" key="5">
    <source>
        <dbReference type="SAM" id="MobiDB-lite"/>
    </source>
</evidence>
<name>A0A1I7URK5_9PELO</name>
<feature type="region of interest" description="Disordered" evidence="5">
    <location>
        <begin position="1"/>
        <end position="52"/>
    </location>
</feature>
<evidence type="ECO:0000256" key="1">
    <source>
        <dbReference type="ARBA" id="ARBA00004123"/>
    </source>
</evidence>